<comment type="caution">
    <text evidence="2">The sequence shown here is derived from an EMBL/GenBank/DDBJ whole genome shotgun (WGS) entry which is preliminary data.</text>
</comment>
<feature type="compositionally biased region" description="Low complexity" evidence="1">
    <location>
        <begin position="35"/>
        <end position="45"/>
    </location>
</feature>
<name>A0AAN7LC60_TRANT</name>
<gene>
    <name evidence="2" type="ORF">SAY86_007730</name>
</gene>
<evidence type="ECO:0000313" key="3">
    <source>
        <dbReference type="Proteomes" id="UP001346149"/>
    </source>
</evidence>
<evidence type="ECO:0000313" key="2">
    <source>
        <dbReference type="EMBL" id="KAK4783356.1"/>
    </source>
</evidence>
<feature type="compositionally biased region" description="Polar residues" evidence="1">
    <location>
        <begin position="17"/>
        <end position="26"/>
    </location>
</feature>
<proteinExistence type="predicted"/>
<dbReference type="AlphaFoldDB" id="A0AAN7LC60"/>
<sequence length="148" mass="15910">MATKDAIQQVIRRAIASPNQNRNGGNDTDLKGRSHSPSQGSSIDSSGHEPAPLQQSTPLRPDLNLHRGTLLPFQHQQLPQASHVRCVDAMMRAAAANWQHSLPPPLAGTVVAQASDSDSSTVVDVSDRDRKQASLLDLDLNLLPPTTE</sequence>
<protein>
    <submittedName>
        <fullName evidence="2">Uncharacterized protein</fullName>
    </submittedName>
</protein>
<organism evidence="2 3">
    <name type="scientific">Trapa natans</name>
    <name type="common">Water chestnut</name>
    <dbReference type="NCBI Taxonomy" id="22666"/>
    <lineage>
        <taxon>Eukaryota</taxon>
        <taxon>Viridiplantae</taxon>
        <taxon>Streptophyta</taxon>
        <taxon>Embryophyta</taxon>
        <taxon>Tracheophyta</taxon>
        <taxon>Spermatophyta</taxon>
        <taxon>Magnoliopsida</taxon>
        <taxon>eudicotyledons</taxon>
        <taxon>Gunneridae</taxon>
        <taxon>Pentapetalae</taxon>
        <taxon>rosids</taxon>
        <taxon>malvids</taxon>
        <taxon>Myrtales</taxon>
        <taxon>Lythraceae</taxon>
        <taxon>Trapa</taxon>
    </lineage>
</organism>
<keyword evidence="3" id="KW-1185">Reference proteome</keyword>
<dbReference type="Proteomes" id="UP001346149">
    <property type="component" value="Unassembled WGS sequence"/>
</dbReference>
<reference evidence="2 3" key="1">
    <citation type="journal article" date="2023" name="Hortic Res">
        <title>Pangenome of water caltrop reveals structural variations and asymmetric subgenome divergence after allopolyploidization.</title>
        <authorList>
            <person name="Zhang X."/>
            <person name="Chen Y."/>
            <person name="Wang L."/>
            <person name="Yuan Y."/>
            <person name="Fang M."/>
            <person name="Shi L."/>
            <person name="Lu R."/>
            <person name="Comes H.P."/>
            <person name="Ma Y."/>
            <person name="Chen Y."/>
            <person name="Huang G."/>
            <person name="Zhou Y."/>
            <person name="Zheng Z."/>
            <person name="Qiu Y."/>
        </authorList>
    </citation>
    <scope>NUCLEOTIDE SEQUENCE [LARGE SCALE GENOMIC DNA]</scope>
    <source>
        <strain evidence="2">F231</strain>
    </source>
</reference>
<evidence type="ECO:0000256" key="1">
    <source>
        <dbReference type="SAM" id="MobiDB-lite"/>
    </source>
</evidence>
<feature type="region of interest" description="Disordered" evidence="1">
    <location>
        <begin position="1"/>
        <end position="65"/>
    </location>
</feature>
<accession>A0AAN7LC60</accession>
<dbReference type="EMBL" id="JAXQNO010000015">
    <property type="protein sequence ID" value="KAK4783356.1"/>
    <property type="molecule type" value="Genomic_DNA"/>
</dbReference>